<dbReference type="AlphaFoldDB" id="A0A8S3DKG5"/>
<gene>
    <name evidence="1" type="ORF">GIL414_LOCUS57718</name>
</gene>
<dbReference type="EMBL" id="CAJOBJ010210164">
    <property type="protein sequence ID" value="CAF5008560.1"/>
    <property type="molecule type" value="Genomic_DNA"/>
</dbReference>
<protein>
    <submittedName>
        <fullName evidence="1">Uncharacterized protein</fullName>
    </submittedName>
</protein>
<sequence>MFKHGTKDLGGAFAQVHLTIDKSKDFNELR</sequence>
<dbReference type="Proteomes" id="UP000681720">
    <property type="component" value="Unassembled WGS sequence"/>
</dbReference>
<reference evidence="1" key="1">
    <citation type="submission" date="2021-02" db="EMBL/GenBank/DDBJ databases">
        <authorList>
            <person name="Nowell W R."/>
        </authorList>
    </citation>
    <scope>NUCLEOTIDE SEQUENCE</scope>
</reference>
<comment type="caution">
    <text evidence="1">The sequence shown here is derived from an EMBL/GenBank/DDBJ whole genome shotgun (WGS) entry which is preliminary data.</text>
</comment>
<name>A0A8S3DKG5_9BILA</name>
<accession>A0A8S3DKG5</accession>
<proteinExistence type="predicted"/>
<evidence type="ECO:0000313" key="2">
    <source>
        <dbReference type="Proteomes" id="UP000681720"/>
    </source>
</evidence>
<organism evidence="1 2">
    <name type="scientific">Rotaria magnacalcarata</name>
    <dbReference type="NCBI Taxonomy" id="392030"/>
    <lineage>
        <taxon>Eukaryota</taxon>
        <taxon>Metazoa</taxon>
        <taxon>Spiralia</taxon>
        <taxon>Gnathifera</taxon>
        <taxon>Rotifera</taxon>
        <taxon>Eurotatoria</taxon>
        <taxon>Bdelloidea</taxon>
        <taxon>Philodinida</taxon>
        <taxon>Philodinidae</taxon>
        <taxon>Rotaria</taxon>
    </lineage>
</organism>
<evidence type="ECO:0000313" key="1">
    <source>
        <dbReference type="EMBL" id="CAF5008560.1"/>
    </source>
</evidence>
<feature type="non-terminal residue" evidence="1">
    <location>
        <position position="30"/>
    </location>
</feature>